<sequence>MVFNDREFEKENPIKRYGNDFIVKQMILNGVPKEEMTGKKELTTTSDEIFKSAHLLWLKLKSDFQKIKVPENLMQLLKTDKKKDQEKLLDGFLLPLETLTSFIFTAYHEFGYTLSQYISEFSKKEFKSVARIIDCGEHWHCFFTTPKDSTEEKTQLHYLSSAFGIKRDDLVKQIKSSESLSNLDNLSLITFQ</sequence>
<accession>A0A4S1DVP0</accession>
<protein>
    <submittedName>
        <fullName evidence="1">Uncharacterized protein</fullName>
    </submittedName>
</protein>
<dbReference type="OrthoDB" id="982202at2"/>
<gene>
    <name evidence="1" type="ORF">EM932_12500</name>
</gene>
<dbReference type="AlphaFoldDB" id="A0A4S1DVP0"/>
<dbReference type="RefSeq" id="WP_135877532.1">
    <property type="nucleotide sequence ID" value="NZ_SRSO01000016.1"/>
</dbReference>
<reference evidence="1 2" key="1">
    <citation type="submission" date="2019-04" db="EMBL/GenBank/DDBJ databases">
        <authorList>
            <person name="Liu A."/>
        </authorList>
    </citation>
    <scope>NUCLEOTIDE SEQUENCE [LARGE SCALE GENOMIC DNA]</scope>
    <source>
        <strain evidence="1 2">RZ03</strain>
    </source>
</reference>
<dbReference type="Proteomes" id="UP000307602">
    <property type="component" value="Unassembled WGS sequence"/>
</dbReference>
<evidence type="ECO:0000313" key="1">
    <source>
        <dbReference type="EMBL" id="TGV02180.1"/>
    </source>
</evidence>
<organism evidence="1 2">
    <name type="scientific">Flavivirga rizhaonensis</name>
    <dbReference type="NCBI Taxonomy" id="2559571"/>
    <lineage>
        <taxon>Bacteria</taxon>
        <taxon>Pseudomonadati</taxon>
        <taxon>Bacteroidota</taxon>
        <taxon>Flavobacteriia</taxon>
        <taxon>Flavobacteriales</taxon>
        <taxon>Flavobacteriaceae</taxon>
        <taxon>Flavivirga</taxon>
    </lineage>
</organism>
<name>A0A4S1DVP0_9FLAO</name>
<dbReference type="EMBL" id="SRSO01000016">
    <property type="protein sequence ID" value="TGV02180.1"/>
    <property type="molecule type" value="Genomic_DNA"/>
</dbReference>
<comment type="caution">
    <text evidence="1">The sequence shown here is derived from an EMBL/GenBank/DDBJ whole genome shotgun (WGS) entry which is preliminary data.</text>
</comment>
<proteinExistence type="predicted"/>
<keyword evidence="2" id="KW-1185">Reference proteome</keyword>
<evidence type="ECO:0000313" key="2">
    <source>
        <dbReference type="Proteomes" id="UP000307602"/>
    </source>
</evidence>